<dbReference type="Proteomes" id="UP000198379">
    <property type="component" value="Unassembled WGS sequence"/>
</dbReference>
<dbReference type="EMBL" id="FZNY01000003">
    <property type="protein sequence ID" value="SNR84707.1"/>
    <property type="molecule type" value="Genomic_DNA"/>
</dbReference>
<proteinExistence type="predicted"/>
<gene>
    <name evidence="1" type="ORF">SAMN06265376_103372</name>
</gene>
<reference evidence="1 2" key="1">
    <citation type="submission" date="2017-06" db="EMBL/GenBank/DDBJ databases">
        <authorList>
            <person name="Kim H.J."/>
            <person name="Triplett B.A."/>
        </authorList>
    </citation>
    <scope>NUCLEOTIDE SEQUENCE [LARGE SCALE GENOMIC DNA]</scope>
    <source>
        <strain evidence="1 2">DSM 25597</strain>
    </source>
</reference>
<evidence type="ECO:0000313" key="2">
    <source>
        <dbReference type="Proteomes" id="UP000198379"/>
    </source>
</evidence>
<evidence type="ECO:0000313" key="1">
    <source>
        <dbReference type="EMBL" id="SNR84707.1"/>
    </source>
</evidence>
<organism evidence="1 2">
    <name type="scientific">Dokdonia pacifica</name>
    <dbReference type="NCBI Taxonomy" id="1627892"/>
    <lineage>
        <taxon>Bacteria</taxon>
        <taxon>Pseudomonadati</taxon>
        <taxon>Bacteroidota</taxon>
        <taxon>Flavobacteriia</taxon>
        <taxon>Flavobacteriales</taxon>
        <taxon>Flavobacteriaceae</taxon>
        <taxon>Dokdonia</taxon>
    </lineage>
</organism>
<keyword evidence="2" id="KW-1185">Reference proteome</keyword>
<name>A0A238ZMW1_9FLAO</name>
<protein>
    <submittedName>
        <fullName evidence="1">Uncharacterized protein</fullName>
    </submittedName>
</protein>
<accession>A0A238ZMW1</accession>
<sequence>MRIAKLCIILLIFNSCTSQENDHSKLEDVYAELIEVWKTKNDKTLKDFCYKLIADETTQNYMEKNNLCYRGFPCEMKNKEVPLEEITENLFNAIYPSLKQVRNKLSHDGILENLTHVDTTNYDFASQVVVIINQKEADALINQYQKKLSINEYNEILAKSNSLQKPIEELLIKTDSNFEYESYKIRMTYGMLFKSNDKTYAYQIGEMTNINNKWYLFSTPREEYNLID</sequence>
<dbReference type="AlphaFoldDB" id="A0A238ZMW1"/>
<dbReference type="RefSeq" id="WP_089371690.1">
    <property type="nucleotide sequence ID" value="NZ_BMEP01000001.1"/>
</dbReference>